<reference evidence="1 2" key="2">
    <citation type="submission" date="2020-05" db="EMBL/GenBank/DDBJ databases">
        <authorList>
            <person name="Khan S.A."/>
            <person name="Jeon C.O."/>
            <person name="Chun B.H."/>
        </authorList>
    </citation>
    <scope>NUCLEOTIDE SEQUENCE [LARGE SCALE GENOMIC DNA]</scope>
    <source>
        <strain evidence="1 2">H242</strain>
    </source>
</reference>
<dbReference type="EMBL" id="CP053418">
    <property type="protein sequence ID" value="QJW84278.1"/>
    <property type="molecule type" value="Genomic_DNA"/>
</dbReference>
<keyword evidence="2" id="KW-1185">Reference proteome</keyword>
<evidence type="ECO:0000313" key="2">
    <source>
        <dbReference type="Proteomes" id="UP000500826"/>
    </source>
</evidence>
<gene>
    <name evidence="1" type="ORF">HK414_11985</name>
</gene>
<dbReference type="Proteomes" id="UP000500826">
    <property type="component" value="Chromosome"/>
</dbReference>
<sequence length="143" mass="15625">MPSPAKLPVADDLAALEALRRALMAPFDLQPATTVQDAQRKLDETPDVVVCGCHFDDGGMYDLLRFMKATPRLAGIPFVAVRCLEGELDDTLYESVKIAVRALGGDAFVDLLRWQRKYGEAEAAHRLTDLVTRLAQSPAPDTA</sequence>
<organism evidence="1 2">
    <name type="scientific">Ramlibacter terrae</name>
    <dbReference type="NCBI Taxonomy" id="2732511"/>
    <lineage>
        <taxon>Bacteria</taxon>
        <taxon>Pseudomonadati</taxon>
        <taxon>Pseudomonadota</taxon>
        <taxon>Betaproteobacteria</taxon>
        <taxon>Burkholderiales</taxon>
        <taxon>Comamonadaceae</taxon>
        <taxon>Ramlibacter</taxon>
    </lineage>
</organism>
<name>A0ABX6P4H7_9BURK</name>
<reference evidence="1 2" key="1">
    <citation type="submission" date="2020-05" db="EMBL/GenBank/DDBJ databases">
        <title>Ramlibacter rhizophilus sp. nov., isolated from rhizosphere soil of national flower Mugunghwa from South Korea.</title>
        <authorList>
            <person name="Zheng-Fei Y."/>
            <person name="Huan T."/>
        </authorList>
    </citation>
    <scope>NUCLEOTIDE SEQUENCE [LARGE SCALE GENOMIC DNA]</scope>
    <source>
        <strain evidence="1 2">H242</strain>
    </source>
</reference>
<dbReference type="SUPFAM" id="SSF52172">
    <property type="entry name" value="CheY-like"/>
    <property type="match status" value="1"/>
</dbReference>
<protein>
    <recommendedName>
        <fullName evidence="3">Response regulator</fullName>
    </recommendedName>
</protein>
<evidence type="ECO:0000313" key="1">
    <source>
        <dbReference type="EMBL" id="QJW84278.1"/>
    </source>
</evidence>
<proteinExistence type="predicted"/>
<dbReference type="InterPro" id="IPR011006">
    <property type="entry name" value="CheY-like_superfamily"/>
</dbReference>
<accession>A0ABX6P4H7</accession>
<evidence type="ECO:0008006" key="3">
    <source>
        <dbReference type="Google" id="ProtNLM"/>
    </source>
</evidence>